<evidence type="ECO:0008006" key="4">
    <source>
        <dbReference type="Google" id="ProtNLM"/>
    </source>
</evidence>
<dbReference type="AlphaFoldDB" id="A0A317TAJ0"/>
<comment type="caution">
    <text evidence="2">The sequence shown here is derived from an EMBL/GenBank/DDBJ whole genome shotgun (WGS) entry which is preliminary data.</text>
</comment>
<gene>
    <name evidence="2" type="ORF">CR164_03725</name>
</gene>
<dbReference type="InterPro" id="IPR011990">
    <property type="entry name" value="TPR-like_helical_dom_sf"/>
</dbReference>
<proteinExistence type="predicted"/>
<dbReference type="EMBL" id="PDNZ01000002">
    <property type="protein sequence ID" value="PWW82857.1"/>
    <property type="molecule type" value="Genomic_DNA"/>
</dbReference>
<reference evidence="3" key="1">
    <citation type="submission" date="2017-10" db="EMBL/GenBank/DDBJ databases">
        <authorList>
            <person name="Gaisin V.A."/>
            <person name="Rysina M.S."/>
            <person name="Grouzdev D.S."/>
        </authorList>
    </citation>
    <scope>NUCLEOTIDE SEQUENCE [LARGE SCALE GENOMIC DNA]</scope>
    <source>
        <strain evidence="3">V1</strain>
    </source>
</reference>
<keyword evidence="3" id="KW-1185">Reference proteome</keyword>
<dbReference type="OrthoDB" id="595483at2"/>
<evidence type="ECO:0000256" key="1">
    <source>
        <dbReference type="SAM" id="MobiDB-lite"/>
    </source>
</evidence>
<organism evidence="2 3">
    <name type="scientific">Prosthecochloris marina</name>
    <dbReference type="NCBI Taxonomy" id="2017681"/>
    <lineage>
        <taxon>Bacteria</taxon>
        <taxon>Pseudomonadati</taxon>
        <taxon>Chlorobiota</taxon>
        <taxon>Chlorobiia</taxon>
        <taxon>Chlorobiales</taxon>
        <taxon>Chlorobiaceae</taxon>
        <taxon>Prosthecochloris</taxon>
    </lineage>
</organism>
<evidence type="ECO:0000313" key="2">
    <source>
        <dbReference type="EMBL" id="PWW82857.1"/>
    </source>
</evidence>
<dbReference type="Gene3D" id="1.25.40.10">
    <property type="entry name" value="Tetratricopeptide repeat domain"/>
    <property type="match status" value="1"/>
</dbReference>
<evidence type="ECO:0000313" key="3">
    <source>
        <dbReference type="Proteomes" id="UP000246278"/>
    </source>
</evidence>
<protein>
    <recommendedName>
        <fullName evidence="4">Tetratricopeptide repeat protein</fullName>
    </recommendedName>
</protein>
<sequence length="219" mass="23999">MIHWYLPAPLVIAMTCISLSDAGADHAKVKAANEHFNAGRYNEAGGLYKSVIEREPQSRNGIIAAFNLGNTLFQTLHHADAAALFHEIAETPGLPEKFRADAHFNAGNAHAQLALPVNKSIEKKTLLKAALMEYRAALLLNPDDQESKVNYEIILRLLKQQAPPPATGKNSDPDTGKSSIGNDIVANILEQAVEEEQTVLRQRYRNADRAKPGGSNKDW</sequence>
<name>A0A317TAJ0_9CHLB</name>
<dbReference type="RefSeq" id="WP_146204132.1">
    <property type="nucleotide sequence ID" value="NZ_PDNZ01000002.1"/>
</dbReference>
<dbReference type="SUPFAM" id="SSF48452">
    <property type="entry name" value="TPR-like"/>
    <property type="match status" value="1"/>
</dbReference>
<dbReference type="Proteomes" id="UP000246278">
    <property type="component" value="Unassembled WGS sequence"/>
</dbReference>
<accession>A0A317TAJ0</accession>
<feature type="region of interest" description="Disordered" evidence="1">
    <location>
        <begin position="162"/>
        <end position="181"/>
    </location>
</feature>